<proteinExistence type="predicted"/>
<dbReference type="EMBL" id="AP025698">
    <property type="protein sequence ID" value="BDH80091.1"/>
    <property type="molecule type" value="Genomic_DNA"/>
</dbReference>
<feature type="transmembrane region" description="Helical" evidence="1">
    <location>
        <begin position="26"/>
        <end position="45"/>
    </location>
</feature>
<keyword evidence="1" id="KW-0812">Transmembrane</keyword>
<dbReference type="Proteomes" id="UP000831817">
    <property type="component" value="Chromosome"/>
</dbReference>
<gene>
    <name evidence="2" type="ORF">MTTB_14700</name>
</gene>
<accession>A0ABM7YFG5</accession>
<evidence type="ECO:0000256" key="1">
    <source>
        <dbReference type="SAM" id="Phobius"/>
    </source>
</evidence>
<name>A0ABM7YFG5_9EURY</name>
<feature type="transmembrane region" description="Helical" evidence="1">
    <location>
        <begin position="131"/>
        <end position="148"/>
    </location>
</feature>
<organism evidence="2 3">
    <name type="scientific">Methanothermobacter tenebrarum</name>
    <dbReference type="NCBI Taxonomy" id="680118"/>
    <lineage>
        <taxon>Archaea</taxon>
        <taxon>Methanobacteriati</taxon>
        <taxon>Methanobacteriota</taxon>
        <taxon>Methanomada group</taxon>
        <taxon>Methanobacteria</taxon>
        <taxon>Methanobacteriales</taxon>
        <taxon>Methanobacteriaceae</taxon>
        <taxon>Methanothermobacter</taxon>
    </lineage>
</organism>
<reference evidence="2 3" key="1">
    <citation type="submission" date="2022-04" db="EMBL/GenBank/DDBJ databases">
        <title>Complete genome of Methanothermobacter tenebrarum strain RMAS.</title>
        <authorList>
            <person name="Nakamura K."/>
            <person name="Oshima K."/>
            <person name="Hattori M."/>
            <person name="Kamagata Y."/>
            <person name="Takamizawa K."/>
        </authorList>
    </citation>
    <scope>NUCLEOTIDE SEQUENCE [LARGE SCALE GENOMIC DNA]</scope>
    <source>
        <strain evidence="2 3">RMAS</strain>
    </source>
</reference>
<protein>
    <submittedName>
        <fullName evidence="2">Uncharacterized protein</fullName>
    </submittedName>
</protein>
<evidence type="ECO:0000313" key="2">
    <source>
        <dbReference type="EMBL" id="BDH80091.1"/>
    </source>
</evidence>
<evidence type="ECO:0000313" key="3">
    <source>
        <dbReference type="Proteomes" id="UP000831817"/>
    </source>
</evidence>
<dbReference type="GeneID" id="71966000"/>
<keyword evidence="3" id="KW-1185">Reference proteome</keyword>
<feature type="transmembrane region" description="Helical" evidence="1">
    <location>
        <begin position="65"/>
        <end position="88"/>
    </location>
</feature>
<feature type="transmembrane region" description="Helical" evidence="1">
    <location>
        <begin position="168"/>
        <end position="192"/>
    </location>
</feature>
<dbReference type="RefSeq" id="WP_248565315.1">
    <property type="nucleotide sequence ID" value="NZ_AP025698.1"/>
</dbReference>
<keyword evidence="1" id="KW-0472">Membrane</keyword>
<keyword evidence="1" id="KW-1133">Transmembrane helix</keyword>
<sequence>MELSKAFDIIMAGVISGIVAFTTQKLGVGGTALGAVLGSMLYQLLSHYLREPLGNVKTQIVEDKIVFTIPLIIILIIEVINFLANFYWRSENIIYLLEGVIHWNLFRSMGLGLLIMGLYPLFRSDEIKRTHGYLLIFAGLLLLLRGFVDVNSSIVRLYILLFYQFDALISVIIITILLYVIAVILNESIVIITGDKQL</sequence>
<feature type="transmembrane region" description="Helical" evidence="1">
    <location>
        <begin position="100"/>
        <end position="119"/>
    </location>
</feature>